<dbReference type="InterPro" id="IPR052180">
    <property type="entry name" value="NhaC_Na-H+_Antiporter"/>
</dbReference>
<feature type="transmembrane region" description="Helical" evidence="9">
    <location>
        <begin position="433"/>
        <end position="454"/>
    </location>
</feature>
<feature type="transmembrane region" description="Helical" evidence="9">
    <location>
        <begin position="139"/>
        <end position="165"/>
    </location>
</feature>
<feature type="transmembrane region" description="Helical" evidence="9">
    <location>
        <begin position="197"/>
        <end position="216"/>
    </location>
</feature>
<protein>
    <submittedName>
        <fullName evidence="11">Sodium:proton antiporter</fullName>
    </submittedName>
</protein>
<feature type="transmembrane region" description="Helical" evidence="9">
    <location>
        <begin position="111"/>
        <end position="132"/>
    </location>
</feature>
<keyword evidence="5 9" id="KW-0812">Transmembrane</keyword>
<evidence type="ECO:0000256" key="5">
    <source>
        <dbReference type="ARBA" id="ARBA00022692"/>
    </source>
</evidence>
<evidence type="ECO:0000256" key="1">
    <source>
        <dbReference type="ARBA" id="ARBA00004651"/>
    </source>
</evidence>
<keyword evidence="3" id="KW-0050">Antiport</keyword>
<evidence type="ECO:0000256" key="7">
    <source>
        <dbReference type="ARBA" id="ARBA00023136"/>
    </source>
</evidence>
<dbReference type="GO" id="GO:0015297">
    <property type="term" value="F:antiporter activity"/>
    <property type="evidence" value="ECO:0007669"/>
    <property type="project" value="UniProtKB-KW"/>
</dbReference>
<dbReference type="PANTHER" id="PTHR33451">
    <property type="entry name" value="MALATE-2H(+)/NA(+)-LACTATE ANTIPORTER"/>
    <property type="match status" value="1"/>
</dbReference>
<organism evidence="11 12">
    <name type="scientific">Slackia isoflavoniconvertens</name>
    <dbReference type="NCBI Taxonomy" id="572010"/>
    <lineage>
        <taxon>Bacteria</taxon>
        <taxon>Bacillati</taxon>
        <taxon>Actinomycetota</taxon>
        <taxon>Coriobacteriia</taxon>
        <taxon>Eggerthellales</taxon>
        <taxon>Eggerthellaceae</taxon>
        <taxon>Slackia</taxon>
    </lineage>
</organism>
<evidence type="ECO:0000259" key="10">
    <source>
        <dbReference type="Pfam" id="PF03553"/>
    </source>
</evidence>
<sequence length="477" mass="49935">MAEKTKTKKEVKFRHGMLAFGLLAVVMFGCVVGLGTDPQIPMLVGCVIAGLIALYLGFDWEEILDAMQKGINDSMEACLILICIGIMVAVWILSGTVPTMIYYGLEVVTPQLFLPVCFLATLVIGIIVGSWGAAGTIGLAFIGIAAALGVPLGMAAGAIIAAAYVSEIVSPLVDGPNLAAAIADVDVFALCKRFLPLVIIVCLACAGIYAVIGLGLDVSGDVESSTSAILAGLKDAYNIGPVTLIPLVVMVACVAFQVPAIPSFLVGIALGAVEAVFYQGIDPSVLIDSMVAGAESNTGAQLIDTLLSAGGINEMLETISIILLVMAYAGIMQHCGLMASMVEPIVDRLKSLASLVGATVFSGALFNVLLPDQYPAITMSTLVYRDEFNRRGVDRAAWGNIVNSSAGITSVLVPWNTCSIYMVTILGVACVDYMGYAFFCYLYPIVVFIVAVLFGKKLGWVPKGEPEPAPIEPKAEA</sequence>
<dbReference type="PANTHER" id="PTHR33451:SF3">
    <property type="entry name" value="MALATE-2H(+)_NA(+)-LACTATE ANTIPORTER"/>
    <property type="match status" value="1"/>
</dbReference>
<evidence type="ECO:0000313" key="12">
    <source>
        <dbReference type="Proteomes" id="UP000253975"/>
    </source>
</evidence>
<evidence type="ECO:0000256" key="9">
    <source>
        <dbReference type="SAM" id="Phobius"/>
    </source>
</evidence>
<dbReference type="GO" id="GO:0005886">
    <property type="term" value="C:plasma membrane"/>
    <property type="evidence" value="ECO:0007669"/>
    <property type="project" value="UniProtKB-SubCell"/>
</dbReference>
<feature type="transmembrane region" description="Helical" evidence="9">
    <location>
        <begin position="16"/>
        <end position="34"/>
    </location>
</feature>
<accession>A0A369L8L7</accession>
<evidence type="ECO:0000256" key="8">
    <source>
        <dbReference type="ARBA" id="ARBA00038435"/>
    </source>
</evidence>
<dbReference type="AlphaFoldDB" id="A0A369L8L7"/>
<keyword evidence="7 9" id="KW-0472">Membrane</keyword>
<keyword evidence="6 9" id="KW-1133">Transmembrane helix</keyword>
<comment type="caution">
    <text evidence="11">The sequence shown here is derived from an EMBL/GenBank/DDBJ whole genome shotgun (WGS) entry which is preliminary data.</text>
</comment>
<feature type="transmembrane region" description="Helical" evidence="9">
    <location>
        <begin position="40"/>
        <end position="58"/>
    </location>
</feature>
<reference evidence="11 12" key="1">
    <citation type="journal article" date="2018" name="Elife">
        <title>Discovery and characterization of a prevalent human gut bacterial enzyme sufficient for the inactivation of a family of plant toxins.</title>
        <authorList>
            <person name="Koppel N."/>
            <person name="Bisanz J.E."/>
            <person name="Pandelia M.E."/>
            <person name="Turnbaugh P.J."/>
            <person name="Balskus E.P."/>
        </authorList>
    </citation>
    <scope>NUCLEOTIDE SEQUENCE [LARGE SCALE GENOMIC DNA]</scope>
    <source>
        <strain evidence="11 12">OB21 GAM31</strain>
    </source>
</reference>
<feature type="transmembrane region" description="Helical" evidence="9">
    <location>
        <begin position="236"/>
        <end position="256"/>
    </location>
</feature>
<dbReference type="Pfam" id="PF03553">
    <property type="entry name" value="Na_H_antiporter"/>
    <property type="match status" value="1"/>
</dbReference>
<dbReference type="Proteomes" id="UP000253975">
    <property type="component" value="Unassembled WGS sequence"/>
</dbReference>
<evidence type="ECO:0000256" key="3">
    <source>
        <dbReference type="ARBA" id="ARBA00022449"/>
    </source>
</evidence>
<feature type="domain" description="Na+/H+ antiporter NhaC-like C-terminal" evidence="10">
    <location>
        <begin position="163"/>
        <end position="455"/>
    </location>
</feature>
<evidence type="ECO:0000313" key="11">
    <source>
        <dbReference type="EMBL" id="RDB55514.1"/>
    </source>
</evidence>
<feature type="transmembrane region" description="Helical" evidence="9">
    <location>
        <begin position="351"/>
        <end position="370"/>
    </location>
</feature>
<keyword evidence="2" id="KW-0813">Transport</keyword>
<evidence type="ECO:0000256" key="2">
    <source>
        <dbReference type="ARBA" id="ARBA00022448"/>
    </source>
</evidence>
<gene>
    <name evidence="11" type="ORF">C1881_09425</name>
</gene>
<evidence type="ECO:0000256" key="4">
    <source>
        <dbReference type="ARBA" id="ARBA00022475"/>
    </source>
</evidence>
<feature type="transmembrane region" description="Helical" evidence="9">
    <location>
        <begin position="79"/>
        <end position="105"/>
    </location>
</feature>
<dbReference type="RefSeq" id="WP_114616269.1">
    <property type="nucleotide sequence ID" value="NZ_PPTO01000019.1"/>
</dbReference>
<evidence type="ECO:0000256" key="6">
    <source>
        <dbReference type="ARBA" id="ARBA00022989"/>
    </source>
</evidence>
<keyword evidence="4" id="KW-1003">Cell membrane</keyword>
<comment type="subcellular location">
    <subcellularLocation>
        <location evidence="1">Cell membrane</location>
        <topology evidence="1">Multi-pass membrane protein</topology>
    </subcellularLocation>
</comment>
<proteinExistence type="inferred from homology"/>
<comment type="similarity">
    <text evidence="8">Belongs to the NhaC Na(+)/H(+) (TC 2.A.35) antiporter family.</text>
</comment>
<feature type="transmembrane region" description="Helical" evidence="9">
    <location>
        <begin position="319"/>
        <end position="339"/>
    </location>
</feature>
<dbReference type="EMBL" id="PPTO01000019">
    <property type="protein sequence ID" value="RDB55514.1"/>
    <property type="molecule type" value="Genomic_DNA"/>
</dbReference>
<name>A0A369L8L7_9ACTN</name>
<dbReference type="PROSITE" id="PS51257">
    <property type="entry name" value="PROKAR_LIPOPROTEIN"/>
    <property type="match status" value="1"/>
</dbReference>
<dbReference type="InterPro" id="IPR018461">
    <property type="entry name" value="Na/H_Antiport_NhaC-like_C"/>
</dbReference>